<accession>A0A394DAY6</accession>
<gene>
    <name evidence="1" type="ORF">TanjilG_08274</name>
</gene>
<reference evidence="1 2" key="1">
    <citation type="journal article" date="2017" name="Plant Biotechnol. J.">
        <title>A comprehensive draft genome sequence for lupin (Lupinus angustifolius), an emerging health food: insights into plant-microbe interactions and legume evolution.</title>
        <authorList>
            <person name="Hane J.K."/>
            <person name="Ming Y."/>
            <person name="Kamphuis L.G."/>
            <person name="Nelson M.N."/>
            <person name="Garg G."/>
            <person name="Atkins C.A."/>
            <person name="Bayer P.E."/>
            <person name="Bravo A."/>
            <person name="Bringans S."/>
            <person name="Cannon S."/>
            <person name="Edwards D."/>
            <person name="Foley R."/>
            <person name="Gao L.L."/>
            <person name="Harrison M.J."/>
            <person name="Huang W."/>
            <person name="Hurgobin B."/>
            <person name="Li S."/>
            <person name="Liu C.W."/>
            <person name="McGrath A."/>
            <person name="Morahan G."/>
            <person name="Murray J."/>
            <person name="Weller J."/>
            <person name="Jian J."/>
            <person name="Singh K.B."/>
        </authorList>
    </citation>
    <scope>NUCLEOTIDE SEQUENCE [LARGE SCALE GENOMIC DNA]</scope>
    <source>
        <strain evidence="2">cv. Tanjil</strain>
        <tissue evidence="1">Whole plant</tissue>
    </source>
</reference>
<dbReference type="Proteomes" id="UP000188354">
    <property type="component" value="Unassembled WGS sequence"/>
</dbReference>
<evidence type="ECO:0000313" key="2">
    <source>
        <dbReference type="Proteomes" id="UP000188354"/>
    </source>
</evidence>
<dbReference type="EMBL" id="MLAU01007442">
    <property type="protein sequence ID" value="OIW20304.1"/>
    <property type="molecule type" value="Genomic_DNA"/>
</dbReference>
<dbReference type="AlphaFoldDB" id="A0A394DAY6"/>
<dbReference type="Gramene" id="OIW20304">
    <property type="protein sequence ID" value="OIW20304"/>
    <property type="gene ID" value="TanjilG_08274"/>
</dbReference>
<organism evidence="1 2">
    <name type="scientific">Lupinus angustifolius</name>
    <name type="common">Narrow-leaved blue lupine</name>
    <dbReference type="NCBI Taxonomy" id="3871"/>
    <lineage>
        <taxon>Eukaryota</taxon>
        <taxon>Viridiplantae</taxon>
        <taxon>Streptophyta</taxon>
        <taxon>Embryophyta</taxon>
        <taxon>Tracheophyta</taxon>
        <taxon>Spermatophyta</taxon>
        <taxon>Magnoliopsida</taxon>
        <taxon>eudicotyledons</taxon>
        <taxon>Gunneridae</taxon>
        <taxon>Pentapetalae</taxon>
        <taxon>rosids</taxon>
        <taxon>fabids</taxon>
        <taxon>Fabales</taxon>
        <taxon>Fabaceae</taxon>
        <taxon>Papilionoideae</taxon>
        <taxon>50 kb inversion clade</taxon>
        <taxon>genistoids sensu lato</taxon>
        <taxon>core genistoids</taxon>
        <taxon>Genisteae</taxon>
        <taxon>Lupinus</taxon>
    </lineage>
</organism>
<protein>
    <submittedName>
        <fullName evidence="1">Uncharacterized protein</fullName>
    </submittedName>
</protein>
<evidence type="ECO:0000313" key="1">
    <source>
        <dbReference type="EMBL" id="OIW20304.1"/>
    </source>
</evidence>
<name>A0A394DAY6_LUPAN</name>
<comment type="caution">
    <text evidence="1">The sequence shown here is derived from an EMBL/GenBank/DDBJ whole genome shotgun (WGS) entry which is preliminary data.</text>
</comment>
<keyword evidence="2" id="KW-1185">Reference proteome</keyword>
<proteinExistence type="predicted"/>
<sequence length="120" mass="13714">MFLLSLVGRNCWVIGSDGLTLPIPSRTILSSEFDQCVMEQWVVDECSVLWTWRRYSPTGLVCRMMDSVWEVRLCRLLTHGMGASVDGSHLLVSNNTDFAMGSDQPFKRFFGGRDQVYRNE</sequence>